<evidence type="ECO:0000313" key="2">
    <source>
        <dbReference type="Proteomes" id="UP000831701"/>
    </source>
</evidence>
<accession>A0ACB8X222</accession>
<evidence type="ECO:0000313" key="1">
    <source>
        <dbReference type="EMBL" id="KAI3372998.1"/>
    </source>
</evidence>
<organism evidence="1 2">
    <name type="scientific">Scortum barcoo</name>
    <name type="common">barcoo grunter</name>
    <dbReference type="NCBI Taxonomy" id="214431"/>
    <lineage>
        <taxon>Eukaryota</taxon>
        <taxon>Metazoa</taxon>
        <taxon>Chordata</taxon>
        <taxon>Craniata</taxon>
        <taxon>Vertebrata</taxon>
        <taxon>Euteleostomi</taxon>
        <taxon>Actinopterygii</taxon>
        <taxon>Neopterygii</taxon>
        <taxon>Teleostei</taxon>
        <taxon>Neoteleostei</taxon>
        <taxon>Acanthomorphata</taxon>
        <taxon>Eupercaria</taxon>
        <taxon>Centrarchiformes</taxon>
        <taxon>Terapontoidei</taxon>
        <taxon>Terapontidae</taxon>
        <taxon>Scortum</taxon>
    </lineage>
</organism>
<gene>
    <name evidence="1" type="ORF">L3Q82_023438</name>
</gene>
<proteinExistence type="predicted"/>
<sequence length="3774" mass="414469">MHRLRTCAARLRPVAHNRLAGGSDCRPAAANHSLLHRWHKDVSANQVLHSTCGLGAVPEWDELQLRGGDVLCLAGEPQECSQVMGCIFQERERRCFSRRRLPVSSRPVGNPSALLAGRNSAQRGEAGGGSPGMVQSLIRAYQVMGHHNAQLDPLGISCVNFDDAPVNTGFQDVGENTELKKIKQTASCGIRGHHVAQLDPLGIMDADLDSCVPTDIITSSDKLDVAVFKERLRVLTVGGTRNDNAGVSPRSAVETLSSSAVVVSLLKKRLWELRSSGTDPAVCWTDNACRHFTLRSVSQESREVSKGFYGLDESDLDKVFRLPTTTFIGGSESALPLKEIIRRLEMAYCQHIGVEFMFINDLEQCQWIRQKFETPGVMQFTLEEKRTLLARMVRSTRFRDQTDFMNECHKMSLICVCVCVLGSVEEFLQKKWSAEKRFGLEGCESLIPALKTIIDKSSENGVENAGRLNVLANVIRKELEQIFCQFDSKLEAADEGSGDVKYHLGMYHRRINRVTDRNITLSLVANPSHLEAVDPVVQGKTKAEQFYCGDTDGNRVMSILLHGDAAFAGQGIVYETFHLSDLPSYTTHGTVHVVVNNQIGFTTDPRMARSSPYPTDVARVVNAPIFHVNAADDPEAVISTSARWQQSGEPPSTRTWWSTWSVHGRDVSVCYRRMGHNEMDEPMFTQPLMYKQIKKQKPVLQKYAEKLIAEGAVSRQEYEEEIAKYDKICEEAHARSKDEKILHIKHWLDSPWPGFFTLDGQPKSMSCPSTGLTEENLNHIGQVASSVPVEDFTIHGGLSRILKGRAEMVRNRTVDWALGEYMAFGSLLKEGIHIRLSGQDVERGTFSHRHHVLHDQNVDKRICIPMNHLSPDQAPYTVCNSFGSLSDWAFAMASPNALILWEAQFGDFHNTAQCIIDQFICPGQAKWVRQNGIVLLLPHGMEGMGPEHSSARPERFLQMCNDDPDVMPNITEDFAVRQLYDCNWIVVNCSNPGNYFHVLRRQILLPFRKPLIVFTPKSLLRHPEARSSFDEMLPGTHFQRLIPEGGVASERPEEVKRLIFCTGKVYYELTKERKSREMEGMVAISRIQSRYAGREPAAAPATGNKNTHLMELRRFLDNAFDLDAAFIKIKYLSCLSASLSLSPACLPIKMVLLGCKSPKLKHVVCHRRQLYMILKDADSHLNLTLNFKIDGFNNYIVFVTSETMKCFGCGAKGISFKLVPKPGGKTPVPRPRMQRPVGDAGSSGSATVVNEHGNSLMEKTIDGGETENMVSSKNDNMEDDVSMENMFDERCLSINASKRKKSADKGQGGGKTRKTLQSLSDEEEEAELTVSQEERITSYSVEKIRRFLAETKDSLSDSNNERDWRREWPGQVFLSHKQSNSAGVLQAIELLAVSIRPYYLPREFSHVIAITMTYIPPSANADAACELLHSVVAQLQTEHPQAFLLITGDFQPRFPVCHSPQLPPQAYSSSPLPRWACSDHNLVHLRPVSVYTPMVKRQPPNKRRVKQWSEEEASDALRDCFDTTDWEVLCGPHEQDIDSLTDCITDYINFCVETTMCPPREVRCFSNNKPWVTPDLRALLQEKRTAFQSGDRDELRRVQRDLKRKIKECKASYRRKMEDHLQQNNAREVWREDSKLSQDRPEHRPAHLQPAPSACTPPSPPSTPPPSLGLSPSPPPSPPSLQSSSPPPPPSPNLFTPTVDQVRTQLKKIKARKATGPDDGISSRLLQDCADQLCQSPKTSRPKEPNHFRPVALTSHLMKALERIVLRHLRPLRSLSHLEDAGNTVRITFFDFSSAFNTIHPSLLRVKLERAGGGQRPAGCMGHFNYLTDRPQFVRLQDCVSDVVVCSTEGNDCEYRKVIMDFVDWCELNHLQVNASKTKEMVIDFSRKPSADIAPLNIKGLDIERVRTYEYLGVHLNNKLDWTDNTDSLYKKGQSRLYMLRRLGSFGIDGIPVEFYKAFWPMVGDYKVLSKALALRLREVMASDGTGLISIDQEKAFDRVEHQYLWKTLAAFGFSPGFIARIQRVRHESLFWLLQEPMGHGGLHECPLLGRGSSREGPQDCRDFYSWGLDGVRWAGPTGDSWVGSWSGVEIAERSVGRLLDHWRACLTGQERRMLGEYSRGQTAPCSDDPFPSLIIICPSSNQQGEVNLKEAKGKVLSVLMVRCLNRQKLQHQVPTTLESSPVPGSLPVSLQRGGHRAGCGGEGRAQQHQVGREDEQAVVLFLDQVDKVNRVIETGVRCHGERHVCAGAAANAARNQTSPETALYDPEPGTRSSASPETALYDPEPPRGEELSLRFMVKVDDYDHVIFATSSVMTCFGCGEEGHTVRACPVRAEPVPPGPGGRLALRRLRPPLRRLVRGGGRMPARRPECRRGGLPCSGVSAAAEMAWSAAPHAAKACRAAAVSVPVHRGDGHGEKEGEQGVEYEEDNTLQEEFCSGLPQVSTETNSRLAEPLRLCELQAALQSMQGQRAPGIDGLTVEFYKAFWDILAADILDVFNESLTYGSMPVSCHAEQSSHCYQKKGNLQDIKNWRPVSLLCVDYKLLSKALANRLREAMEQVIHRDQTYCVPGTGRSMVVDNVYLIRDVLEVSSSLGINTGLISLDQEKAFDRVEHNFLWKVMESFGFNAGFIAKIKVLYSDIESVLKINGSLCAPFRVHRGVRQGCALSGMLYALSLEPLLNKIRSSTQGLLLPGFSKNIVLSAYADDVIVFIQNQKDVDSLAKIVSNFTIASAARGLFGGIRDAFDPVLSADCAALDAPEPGAPGRRASGATEQGSVTGEERERSPGAGLGHRGGEQFISTNKQVTERSAAAQRTHDSGVVSDGSYPYDPSSWQQPTNQPTGSLSVVTTVWGVTNPSASQGLGGGVMGPGANPGGGPMMQGPGGPGMAGGPGGYMGQQGYGEPSKGYVNQGMYGRTSGLWLEAREGGYTGSYPSNPGGSRGSADFTQAAAAAAAVAAAAATATATATATVAAIQEKQNQEINYGQMGGPAYNNQFMAHSGPRGPPGMAPGGMGPGPGPTRGPPSMGPMYGPGGGPQRVPQHPNYGPGPQQGHLRPPQGLKRPYSSESFPGMSQQYGSSVNVMSGPGAAGGSIPGSGGGGHAGPGPYAGPNMQYHPGPGGPGPAPQRSGSSPSYQSHKMPLPQYPPSGPPNSQYYKQDQFNGQTGGLNALTTGGAGGVYNSFNQPSGLNSYKTMQQYIKKLSPVYILSAWAEGCCQVTPPHLFPVTRHLPSPPAAPWLRPTCRPATATSSRRPLPSCLTSNPTWPACPPLLLQVCDSLHFLFTGNPSDDLRLTFPVRDGVVLEPFRLEHNLAVSNHVFQLRDSVYKTLIMRPDLELQFKCYHHEEDRQMNTNWPASVQVSVNATPLTIERGDNKTSHKPLYLKQVCQPGRNTIQITVTACCCSHLFVLQLVHRPSVRSVLQGLMKKRLLPAEHCVTKIKRNFSSGSIPGTPGLNGEDGVEQTAIRVSLKCPITFRRIQLPARGHDCRHIQVRSTANQNAQHTAVIQDGELKCFDLESYLQLNCERGTWRCPVCNKTALLEGLEVDQYMLGILIYVQNSEYEEITIDPVCSWKPVPVKPDIHVKEESDGPVLKRCRTLSPSHMVLPSVMEMIASLGPSSSTPAASSSSPMPYPSLPAGGGNNSSNTPDYSGPAPSYPGQPAGFSDFSGPGTPGVGGDFSSPGPPPLSYQSELSSALLTPDKPPPHPLAGQMSLSGRMDSTSHGAPLSQQQSQGLHSSSQLGGGNQMMQRSKLTRIPVSKATAPSGSGGLRRSRSRLWT</sequence>
<protein>
    <submittedName>
        <fullName evidence="1">Uncharacterized protein</fullName>
    </submittedName>
</protein>
<reference evidence="1" key="1">
    <citation type="submission" date="2022-04" db="EMBL/GenBank/DDBJ databases">
        <title>Jade perch genome.</title>
        <authorList>
            <person name="Chao B."/>
        </authorList>
    </citation>
    <scope>NUCLEOTIDE SEQUENCE</scope>
    <source>
        <strain evidence="1">CB-2022</strain>
    </source>
</reference>
<name>A0ACB8X222_9TELE</name>
<comment type="caution">
    <text evidence="1">The sequence shown here is derived from an EMBL/GenBank/DDBJ whole genome shotgun (WGS) entry which is preliminary data.</text>
</comment>
<dbReference type="Proteomes" id="UP000831701">
    <property type="component" value="Chromosome 5"/>
</dbReference>
<keyword evidence="2" id="KW-1185">Reference proteome</keyword>
<dbReference type="EMBL" id="CM041535">
    <property type="protein sequence ID" value="KAI3372998.1"/>
    <property type="molecule type" value="Genomic_DNA"/>
</dbReference>